<reference evidence="1 2" key="1">
    <citation type="journal article" date="2022" name="Hortic Res">
        <title>A haplotype resolved chromosomal level avocado genome allows analysis of novel avocado genes.</title>
        <authorList>
            <person name="Nath O."/>
            <person name="Fletcher S.J."/>
            <person name="Hayward A."/>
            <person name="Shaw L.M."/>
            <person name="Masouleh A.K."/>
            <person name="Furtado A."/>
            <person name="Henry R.J."/>
            <person name="Mitter N."/>
        </authorList>
    </citation>
    <scope>NUCLEOTIDE SEQUENCE [LARGE SCALE GENOMIC DNA]</scope>
    <source>
        <strain evidence="2">cv. Hass</strain>
    </source>
</reference>
<gene>
    <name evidence="1" type="ORF">MRB53_007800</name>
</gene>
<accession>A0ACC2MLM5</accession>
<proteinExistence type="predicted"/>
<organism evidence="1 2">
    <name type="scientific">Persea americana</name>
    <name type="common">Avocado</name>
    <dbReference type="NCBI Taxonomy" id="3435"/>
    <lineage>
        <taxon>Eukaryota</taxon>
        <taxon>Viridiplantae</taxon>
        <taxon>Streptophyta</taxon>
        <taxon>Embryophyta</taxon>
        <taxon>Tracheophyta</taxon>
        <taxon>Spermatophyta</taxon>
        <taxon>Magnoliopsida</taxon>
        <taxon>Magnoliidae</taxon>
        <taxon>Laurales</taxon>
        <taxon>Lauraceae</taxon>
        <taxon>Persea</taxon>
    </lineage>
</organism>
<keyword evidence="2" id="KW-1185">Reference proteome</keyword>
<dbReference type="Proteomes" id="UP001234297">
    <property type="component" value="Chromosome 2"/>
</dbReference>
<evidence type="ECO:0000313" key="1">
    <source>
        <dbReference type="EMBL" id="KAJ8646052.1"/>
    </source>
</evidence>
<evidence type="ECO:0000313" key="2">
    <source>
        <dbReference type="Proteomes" id="UP001234297"/>
    </source>
</evidence>
<name>A0ACC2MLM5_PERAE</name>
<dbReference type="EMBL" id="CM056810">
    <property type="protein sequence ID" value="KAJ8646052.1"/>
    <property type="molecule type" value="Genomic_DNA"/>
</dbReference>
<protein>
    <submittedName>
        <fullName evidence="1">Uncharacterized protein</fullName>
    </submittedName>
</protein>
<sequence length="557" mass="61477">MAVRPSAGILCTVHRFKILPLSFKHLFTTASTAADSYWNVLQKNATKTTTLERTLTQIKANLDFSCVVNVLRRSCIDGHRSLGLRFFIWAGQQSNYRHSALMYNKASEILEITREPESLLDVIEAYKKEGSSVSIKAFKVILNLCRDAKLHNEALKILKKMEEVGCRPDTSSYNVVIRLFSEKNEMDVAKSLMDEMVSIGLYPDMITCISMIKGFCNSNRLDDARAIFCDIRNHGCSPNVVVYSALLDGACKSGNLGMALELLGEMERDKNDCSKPNAVTYTSLIQNLCKKGRAKEALGVLDRMREKGCVPNWVAINTLMSGLCAEGCLSEAYGLIERMVGDGNSSSDRCYSSLVVCLLRMGDMYEAEKLIGKMLTSGIRPDGLACSSLIKEFCSKGRALDGFGWFCKVEKDCVDPDVYLVLLLGLCRQGHLVEAAAVIGMMIERGVRVKDPNADAIVDELKKAGQDEMALRLLGIGGMLFELLVLTGAQVGLGWTSILRKRDEFSVLTTKRLVTNSVVKKEQKEGTSLEAKPILQSSADMDSLTDKPKVQENGMLL</sequence>
<comment type="caution">
    <text evidence="1">The sequence shown here is derived from an EMBL/GenBank/DDBJ whole genome shotgun (WGS) entry which is preliminary data.</text>
</comment>